<dbReference type="AlphaFoldDB" id="A0A5M3MI83"/>
<dbReference type="GeneID" id="19210656"/>
<comment type="caution">
    <text evidence="1">The sequence shown here is derived from an EMBL/GenBank/DDBJ whole genome shotgun (WGS) entry which is preliminary data.</text>
</comment>
<evidence type="ECO:0000313" key="1">
    <source>
        <dbReference type="EMBL" id="EIW78355.1"/>
    </source>
</evidence>
<organism evidence="1 2">
    <name type="scientific">Coniophora puteana (strain RWD-64-598)</name>
    <name type="common">Brown rot fungus</name>
    <dbReference type="NCBI Taxonomy" id="741705"/>
    <lineage>
        <taxon>Eukaryota</taxon>
        <taxon>Fungi</taxon>
        <taxon>Dikarya</taxon>
        <taxon>Basidiomycota</taxon>
        <taxon>Agaricomycotina</taxon>
        <taxon>Agaricomycetes</taxon>
        <taxon>Agaricomycetidae</taxon>
        <taxon>Boletales</taxon>
        <taxon>Coniophorineae</taxon>
        <taxon>Coniophoraceae</taxon>
        <taxon>Coniophora</taxon>
    </lineage>
</organism>
<dbReference type="RefSeq" id="XP_007771405.1">
    <property type="nucleotide sequence ID" value="XM_007773215.1"/>
</dbReference>
<dbReference type="Proteomes" id="UP000053558">
    <property type="component" value="Unassembled WGS sequence"/>
</dbReference>
<sequence length="81" mass="8885">MAIAATISLATHRMTARNFPIMPDRPQYSGAGMDFTTSRVARIPTTEEALQKLAERGRVRDHSVPGALVTILHHEDTTLEG</sequence>
<reference evidence="2" key="1">
    <citation type="journal article" date="2012" name="Science">
        <title>The Paleozoic origin of enzymatic lignin decomposition reconstructed from 31 fungal genomes.</title>
        <authorList>
            <person name="Floudas D."/>
            <person name="Binder M."/>
            <person name="Riley R."/>
            <person name="Barry K."/>
            <person name="Blanchette R.A."/>
            <person name="Henrissat B."/>
            <person name="Martinez A.T."/>
            <person name="Otillar R."/>
            <person name="Spatafora J.W."/>
            <person name="Yadav J.S."/>
            <person name="Aerts A."/>
            <person name="Benoit I."/>
            <person name="Boyd A."/>
            <person name="Carlson A."/>
            <person name="Copeland A."/>
            <person name="Coutinho P.M."/>
            <person name="de Vries R.P."/>
            <person name="Ferreira P."/>
            <person name="Findley K."/>
            <person name="Foster B."/>
            <person name="Gaskell J."/>
            <person name="Glotzer D."/>
            <person name="Gorecki P."/>
            <person name="Heitman J."/>
            <person name="Hesse C."/>
            <person name="Hori C."/>
            <person name="Igarashi K."/>
            <person name="Jurgens J.A."/>
            <person name="Kallen N."/>
            <person name="Kersten P."/>
            <person name="Kohler A."/>
            <person name="Kuees U."/>
            <person name="Kumar T.K.A."/>
            <person name="Kuo A."/>
            <person name="LaButti K."/>
            <person name="Larrondo L.F."/>
            <person name="Lindquist E."/>
            <person name="Ling A."/>
            <person name="Lombard V."/>
            <person name="Lucas S."/>
            <person name="Lundell T."/>
            <person name="Martin R."/>
            <person name="McLaughlin D.J."/>
            <person name="Morgenstern I."/>
            <person name="Morin E."/>
            <person name="Murat C."/>
            <person name="Nagy L.G."/>
            <person name="Nolan M."/>
            <person name="Ohm R.A."/>
            <person name="Patyshakuliyeva A."/>
            <person name="Rokas A."/>
            <person name="Ruiz-Duenas F.J."/>
            <person name="Sabat G."/>
            <person name="Salamov A."/>
            <person name="Samejima M."/>
            <person name="Schmutz J."/>
            <person name="Slot J.C."/>
            <person name="St John F."/>
            <person name="Stenlid J."/>
            <person name="Sun H."/>
            <person name="Sun S."/>
            <person name="Syed K."/>
            <person name="Tsang A."/>
            <person name="Wiebenga A."/>
            <person name="Young D."/>
            <person name="Pisabarro A."/>
            <person name="Eastwood D.C."/>
            <person name="Martin F."/>
            <person name="Cullen D."/>
            <person name="Grigoriev I.V."/>
            <person name="Hibbett D.S."/>
        </authorList>
    </citation>
    <scope>NUCLEOTIDE SEQUENCE [LARGE SCALE GENOMIC DNA]</scope>
    <source>
        <strain evidence="2">RWD-64-598 SS2</strain>
    </source>
</reference>
<name>A0A5M3MI83_CONPW</name>
<keyword evidence="2" id="KW-1185">Reference proteome</keyword>
<evidence type="ECO:0000313" key="2">
    <source>
        <dbReference type="Proteomes" id="UP000053558"/>
    </source>
</evidence>
<dbReference type="KEGG" id="cput:CONPUDRAFT_83796"/>
<accession>A0A5M3MI83</accession>
<proteinExistence type="predicted"/>
<protein>
    <submittedName>
        <fullName evidence="1">Uncharacterized protein</fullName>
    </submittedName>
</protein>
<dbReference type="EMBL" id="JH711582">
    <property type="protein sequence ID" value="EIW78355.1"/>
    <property type="molecule type" value="Genomic_DNA"/>
</dbReference>
<gene>
    <name evidence="1" type="ORF">CONPUDRAFT_83796</name>
</gene>